<organism evidence="3 4">
    <name type="scientific">Saimiri boliviensis boliviensis</name>
    <name type="common">Bolivian squirrel monkey</name>
    <dbReference type="NCBI Taxonomy" id="39432"/>
    <lineage>
        <taxon>Eukaryota</taxon>
        <taxon>Metazoa</taxon>
        <taxon>Chordata</taxon>
        <taxon>Craniata</taxon>
        <taxon>Vertebrata</taxon>
        <taxon>Euteleostomi</taxon>
        <taxon>Mammalia</taxon>
        <taxon>Eutheria</taxon>
        <taxon>Euarchontoglires</taxon>
        <taxon>Primates</taxon>
        <taxon>Haplorrhini</taxon>
        <taxon>Platyrrhini</taxon>
        <taxon>Cebidae</taxon>
        <taxon>Saimiriinae</taxon>
        <taxon>Saimiri</taxon>
    </lineage>
</organism>
<feature type="domain" description="Protein kinase" evidence="2">
    <location>
        <begin position="1"/>
        <end position="269"/>
    </location>
</feature>
<name>A0A2K6UR20_SAIBB</name>
<dbReference type="OMA" id="PYREHES"/>
<evidence type="ECO:0000313" key="4">
    <source>
        <dbReference type="Proteomes" id="UP000233220"/>
    </source>
</evidence>
<dbReference type="Proteomes" id="UP000233220">
    <property type="component" value="Unplaced"/>
</dbReference>
<dbReference type="InterPro" id="IPR050235">
    <property type="entry name" value="CK1_Ser-Thr_kinase"/>
</dbReference>
<sequence length="334" mass="38322">MDFDKKGGKGETEEGGRMSEAGRGWSSHGIRSSGTSSGVLMVPIKSRAPQLHRQYRFYQQLSATEGLPLRPCGKCNAMEPELPGPSPEDLYGPCDRTFTLQTVLTIAVQLITRTEYVRTKSLIRRVVKPENFLVGRPRTKRQRAIHIIDSGLTKHIPYREHESLTGRARYMSINTHLGKEQGRRDDPEALGRMFTCFLHGSLPWQGLKADTLKERDQIGDAKHATPIEVLCENFPEEMATYLRHVRRLDLEKPDRDHLRELFTDRSGFVFDHECDWAGKPLPTPIRTVHTDLPSQAQLQDKAQPHSKNQVEVAEETKRWCSFKRRKRKPLQRHK</sequence>
<dbReference type="Gene3D" id="1.10.510.10">
    <property type="entry name" value="Transferase(Phosphotransferase) domain 1"/>
    <property type="match status" value="1"/>
</dbReference>
<dbReference type="Ensembl" id="ENSSBOT00000051217.1">
    <property type="protein sequence ID" value="ENSSBOP00000034297.1"/>
    <property type="gene ID" value="ENSSBOG00000033325.1"/>
</dbReference>
<feature type="compositionally biased region" description="Basic and acidic residues" evidence="1">
    <location>
        <begin position="1"/>
        <end position="17"/>
    </location>
</feature>
<dbReference type="GO" id="GO:0004672">
    <property type="term" value="F:protein kinase activity"/>
    <property type="evidence" value="ECO:0007669"/>
    <property type="project" value="InterPro"/>
</dbReference>
<reference evidence="3" key="2">
    <citation type="submission" date="2025-09" db="UniProtKB">
        <authorList>
            <consortium name="Ensembl"/>
        </authorList>
    </citation>
    <scope>IDENTIFICATION</scope>
</reference>
<evidence type="ECO:0000259" key="2">
    <source>
        <dbReference type="PROSITE" id="PS50011"/>
    </source>
</evidence>
<protein>
    <recommendedName>
        <fullName evidence="2">Protein kinase domain-containing protein</fullName>
    </recommendedName>
</protein>
<reference evidence="3" key="1">
    <citation type="submission" date="2025-08" db="UniProtKB">
        <authorList>
            <consortium name="Ensembl"/>
        </authorList>
    </citation>
    <scope>IDENTIFICATION</scope>
</reference>
<feature type="region of interest" description="Disordered" evidence="1">
    <location>
        <begin position="1"/>
        <end position="38"/>
    </location>
</feature>
<dbReference type="SUPFAM" id="SSF56112">
    <property type="entry name" value="Protein kinase-like (PK-like)"/>
    <property type="match status" value="1"/>
</dbReference>
<dbReference type="GO" id="GO:0005524">
    <property type="term" value="F:ATP binding"/>
    <property type="evidence" value="ECO:0007669"/>
    <property type="project" value="InterPro"/>
</dbReference>
<dbReference type="STRING" id="39432.ENSSBOP00000034297"/>
<dbReference type="AlphaFoldDB" id="A0A2K6UR20"/>
<dbReference type="PANTHER" id="PTHR11909">
    <property type="entry name" value="CASEIN KINASE-RELATED"/>
    <property type="match status" value="1"/>
</dbReference>
<accession>A0A2K6UR20</accession>
<proteinExistence type="predicted"/>
<evidence type="ECO:0000313" key="3">
    <source>
        <dbReference type="Ensembl" id="ENSSBOP00000034297.1"/>
    </source>
</evidence>
<dbReference type="GeneTree" id="ENSGT00940000156470"/>
<dbReference type="InterPro" id="IPR000719">
    <property type="entry name" value="Prot_kinase_dom"/>
</dbReference>
<dbReference type="InterPro" id="IPR011009">
    <property type="entry name" value="Kinase-like_dom_sf"/>
</dbReference>
<dbReference type="PROSITE" id="PS50011">
    <property type="entry name" value="PROTEIN_KINASE_DOM"/>
    <property type="match status" value="1"/>
</dbReference>
<evidence type="ECO:0000256" key="1">
    <source>
        <dbReference type="SAM" id="MobiDB-lite"/>
    </source>
</evidence>
<feature type="compositionally biased region" description="Low complexity" evidence="1">
    <location>
        <begin position="26"/>
        <end position="38"/>
    </location>
</feature>
<keyword evidence="4" id="KW-1185">Reference proteome</keyword>